<dbReference type="InterPro" id="IPR034746">
    <property type="entry name" value="POTRA"/>
</dbReference>
<name>A0ABR9P0I0_9ACTN</name>
<evidence type="ECO:0000256" key="4">
    <source>
        <dbReference type="ARBA" id="ARBA00022692"/>
    </source>
</evidence>
<evidence type="ECO:0000256" key="5">
    <source>
        <dbReference type="ARBA" id="ARBA00022989"/>
    </source>
</evidence>
<comment type="caution">
    <text evidence="9">The sequence shown here is derived from an EMBL/GenBank/DDBJ whole genome shotgun (WGS) entry which is preliminary data.</text>
</comment>
<evidence type="ECO:0000256" key="3">
    <source>
        <dbReference type="ARBA" id="ARBA00022618"/>
    </source>
</evidence>
<dbReference type="PROSITE" id="PS51779">
    <property type="entry name" value="POTRA"/>
    <property type="match status" value="1"/>
</dbReference>
<protein>
    <submittedName>
        <fullName evidence="9">FtsQ-type POTRA domain-containing protein</fullName>
    </submittedName>
</protein>
<keyword evidence="10" id="KW-1185">Reference proteome</keyword>
<dbReference type="PANTHER" id="PTHR37820">
    <property type="entry name" value="CELL DIVISION PROTEIN DIVIB"/>
    <property type="match status" value="1"/>
</dbReference>
<organism evidence="9 10">
    <name type="scientific">Nocardiopsis coralli</name>
    <dbReference type="NCBI Taxonomy" id="2772213"/>
    <lineage>
        <taxon>Bacteria</taxon>
        <taxon>Bacillati</taxon>
        <taxon>Actinomycetota</taxon>
        <taxon>Actinomycetes</taxon>
        <taxon>Streptosporangiales</taxon>
        <taxon>Nocardiopsidaceae</taxon>
        <taxon>Nocardiopsis</taxon>
    </lineage>
</organism>
<evidence type="ECO:0000256" key="7">
    <source>
        <dbReference type="ARBA" id="ARBA00023306"/>
    </source>
</evidence>
<dbReference type="InterPro" id="IPR050487">
    <property type="entry name" value="FtsQ_DivIB"/>
</dbReference>
<keyword evidence="3" id="KW-0132">Cell division</keyword>
<dbReference type="PANTHER" id="PTHR37820:SF1">
    <property type="entry name" value="CELL DIVISION PROTEIN FTSQ"/>
    <property type="match status" value="1"/>
</dbReference>
<evidence type="ECO:0000313" key="9">
    <source>
        <dbReference type="EMBL" id="MBE2997353.1"/>
    </source>
</evidence>
<keyword evidence="4" id="KW-0812">Transmembrane</keyword>
<evidence type="ECO:0000256" key="2">
    <source>
        <dbReference type="ARBA" id="ARBA00022475"/>
    </source>
</evidence>
<keyword evidence="2" id="KW-1003">Cell membrane</keyword>
<sequence length="213" mass="22569">MVGLVCVVAWVLLGSRLLVVRDVSVEGLERVPEQEAVQAAGVDTGTPLIRVDLGAAEGRVADLDLVEEVEVARSWPATLRVEVTERQPVLAVRVGEGYRLIDGDGVRIEDSDARPGAQPLVRVTGEVEGNAGVRAASDIVETAPDSLLAQMQLIDASEGGEITVQLADGSTVEWGDASDTEDKSDVLRVLMGEHPPQDGQVYDVSNPDLAIVK</sequence>
<evidence type="ECO:0000256" key="1">
    <source>
        <dbReference type="ARBA" id="ARBA00004370"/>
    </source>
</evidence>
<dbReference type="InterPro" id="IPR005548">
    <property type="entry name" value="Cell_div_FtsQ/DivIB_C"/>
</dbReference>
<keyword evidence="5" id="KW-1133">Transmembrane helix</keyword>
<proteinExistence type="predicted"/>
<evidence type="ECO:0000256" key="6">
    <source>
        <dbReference type="ARBA" id="ARBA00023136"/>
    </source>
</evidence>
<feature type="domain" description="POTRA" evidence="8">
    <location>
        <begin position="18"/>
        <end position="86"/>
    </location>
</feature>
<evidence type="ECO:0000259" key="8">
    <source>
        <dbReference type="PROSITE" id="PS51779"/>
    </source>
</evidence>
<keyword evidence="6" id="KW-0472">Membrane</keyword>
<dbReference type="Gene3D" id="3.10.20.310">
    <property type="entry name" value="membrane protein fhac"/>
    <property type="match status" value="1"/>
</dbReference>
<dbReference type="Pfam" id="PF03799">
    <property type="entry name" value="FtsQ_DivIB_C"/>
    <property type="match status" value="1"/>
</dbReference>
<gene>
    <name evidence="9" type="ORF">IDM40_01355</name>
</gene>
<dbReference type="Pfam" id="PF08478">
    <property type="entry name" value="POTRA_1"/>
    <property type="match status" value="1"/>
</dbReference>
<keyword evidence="7" id="KW-0131">Cell cycle</keyword>
<dbReference type="EMBL" id="JADBGI010000001">
    <property type="protein sequence ID" value="MBE2997353.1"/>
    <property type="molecule type" value="Genomic_DNA"/>
</dbReference>
<comment type="subcellular location">
    <subcellularLocation>
        <location evidence="1">Membrane</location>
    </subcellularLocation>
</comment>
<dbReference type="Proteomes" id="UP000806528">
    <property type="component" value="Unassembled WGS sequence"/>
</dbReference>
<accession>A0ABR9P0I0</accession>
<evidence type="ECO:0000313" key="10">
    <source>
        <dbReference type="Proteomes" id="UP000806528"/>
    </source>
</evidence>
<reference evidence="9 10" key="1">
    <citation type="submission" date="2020-09" db="EMBL/GenBank/DDBJ databases">
        <title>Diversity and distribution of actinomycetes associated with coral in the coast of Hainan.</title>
        <authorList>
            <person name="Li F."/>
        </authorList>
    </citation>
    <scope>NUCLEOTIDE SEQUENCE [LARGE SCALE GENOMIC DNA]</scope>
    <source>
        <strain evidence="9 10">HNM0947</strain>
    </source>
</reference>
<dbReference type="InterPro" id="IPR013685">
    <property type="entry name" value="POTRA_FtsQ_type"/>
</dbReference>